<gene>
    <name evidence="5" type="ORF">FB465_3832</name>
</gene>
<dbReference type="OrthoDB" id="4981820at2"/>
<dbReference type="AlphaFoldDB" id="A0A561ET00"/>
<feature type="domain" description="Teneurin-like YD-shell" evidence="4">
    <location>
        <begin position="408"/>
        <end position="545"/>
    </location>
</feature>
<dbReference type="InterPro" id="IPR050708">
    <property type="entry name" value="T6SS_VgrG/RHS"/>
</dbReference>
<dbReference type="InterPro" id="IPR006530">
    <property type="entry name" value="YD"/>
</dbReference>
<reference evidence="5 6" key="1">
    <citation type="submission" date="2019-06" db="EMBL/GenBank/DDBJ databases">
        <title>Sequencing the genomes of 1000 actinobacteria strains.</title>
        <authorList>
            <person name="Klenk H.-P."/>
        </authorList>
    </citation>
    <scope>NUCLEOTIDE SEQUENCE [LARGE SCALE GENOMIC DNA]</scope>
    <source>
        <strain evidence="5 6">DSM 41649</strain>
    </source>
</reference>
<dbReference type="Pfam" id="PF05593">
    <property type="entry name" value="RHS_repeat"/>
    <property type="match status" value="2"/>
</dbReference>
<dbReference type="PANTHER" id="PTHR32305">
    <property type="match status" value="1"/>
</dbReference>
<name>A0A561ET00_9ACTN</name>
<dbReference type="Pfam" id="PF20148">
    <property type="entry name" value="DUF6531"/>
    <property type="match status" value="1"/>
</dbReference>
<dbReference type="InterPro" id="IPR031325">
    <property type="entry name" value="RHS_repeat"/>
</dbReference>
<evidence type="ECO:0000256" key="2">
    <source>
        <dbReference type="SAM" id="MobiDB-lite"/>
    </source>
</evidence>
<accession>A0A561ET00</accession>
<dbReference type="Proteomes" id="UP000318416">
    <property type="component" value="Unassembled WGS sequence"/>
</dbReference>
<dbReference type="PANTHER" id="PTHR32305:SF15">
    <property type="entry name" value="PROTEIN RHSA-RELATED"/>
    <property type="match status" value="1"/>
</dbReference>
<dbReference type="InterPro" id="IPR056823">
    <property type="entry name" value="TEN-like_YD-shell"/>
</dbReference>
<dbReference type="NCBIfam" id="TIGR01643">
    <property type="entry name" value="YD_repeat_2x"/>
    <property type="match status" value="11"/>
</dbReference>
<feature type="region of interest" description="Disordered" evidence="2">
    <location>
        <begin position="61"/>
        <end position="109"/>
    </location>
</feature>
<evidence type="ECO:0000259" key="4">
    <source>
        <dbReference type="Pfam" id="PF25023"/>
    </source>
</evidence>
<comment type="caution">
    <text evidence="5">The sequence shown here is derived from an EMBL/GenBank/DDBJ whole genome shotgun (WGS) entry which is preliminary data.</text>
</comment>
<dbReference type="NCBIfam" id="TIGR03696">
    <property type="entry name" value="Rhs_assc_core"/>
    <property type="match status" value="1"/>
</dbReference>
<sequence>MSNQIVKALEHGAQKLGKTLADDAGKALKNFYRKAGDNLKKVAHNTREADAKHAKDLEKILHGGGKGLPHPRSGGGPGRHGNSHPKGRGRDHVKNPRESGRPLDTRCGGGEPVDMATGRMYIDQVDVSLPGSLPLEFTRNFESGYTAGRWMGERWVCTFDERLEIDTEGVVHLRADRITQAYPHPEPGDPVYASAGGRFELDVHPDTGDYTITDGSTGRIREFTLQPDGETALLSRVRDRHGRHYDLAYDENGIPLSITHSGGYRLLVTVDNDRITALRLAGAGDDGHDALLTRYGYTDGHLTSVYNSSGKPMRFANDTTGRILSWTDRNNSQYLYTYDQFDRVVDEGGADGTLRFHFTYGDPDPSTGLKVHTETNALGHTTRYHVNEHAQITAQIDPLGNTTHFERDEYDRLLTQTDPLGRTTRFEYDGGGDLTTITRPDGQQTTATYTDRLSLPTTITTPGGAAWHQTYDQNGRRLTLTDPLGAVTAYAYNELGHPTSITDAFGSTTRIRCNRAGLPIEVTSPTGATGRYEYDAFGRTTSITDPIGAVTRMTWTTEGRLASRTTADGTTESWTYDGEGNFLSHTDQLGRTTTFEYTHFETLAARTTPDGARYTFTHDANMQLVAVTDPLGRQWAYVHDEAGRVIGETDFSGRSVGYRFDDGGRLASVHAPNGEQTHYAYDLLDRLVSKAADGRVTTYSYDLAGRLVGAVNPDAEIVRTVDALGNLLAESVNGRTVSYRRDVLGRRIGRTTPTGHTSTWTYDSAGRPAALTTSGGTLDFAYDEGGRENVRTINGTMTLTSVWDNRHQLTGQILRSPSAILQQRGYRYRADGNLIGITTEAGDGREFDLDGVGRVTAVRAASWSESYAYDPTGNLVDAQWPATESAGAARGTRTYEDARLVTAGRVRYEHDASGRTVLRQKSRLSKKPDTWRYTWNAEDRLTGVVTPDGTCWRYRYDPLGRRISKERLAADGTTVAERTDFTWDGSSLAEQTTHAPYLPGPYTLSWDHKGRRPLTQTETITTTDSSQERIDRRFFAIVTDLIGTPTELVDPATESVSWQATTTLWGQTTWAGASAAYTPLRYPGQYFDPETRLHYNLHRYYDPETARYTSPDPLGLAPAPNPDTYVHNPHTWSDPLGLSPHPEEEKPKPKPKAWDPMKIDEKYDKHVLGQGKRPGEKADMPEYEHEVDGVDGFDRYERDAVSLMNDPLTSEVREVTRAHDGAILRLHTPTGRLGIMQDDKITNFFRPDNPSKYMDNESGR</sequence>
<feature type="domain" description="Teneurin-like YD-shell" evidence="4">
    <location>
        <begin position="551"/>
        <end position="706"/>
    </location>
</feature>
<dbReference type="InterPro" id="IPR022385">
    <property type="entry name" value="Rhs_assc_core"/>
</dbReference>
<protein>
    <submittedName>
        <fullName evidence="5">RHS repeat-associated protein</fullName>
    </submittedName>
</protein>
<dbReference type="EMBL" id="VIVR01000001">
    <property type="protein sequence ID" value="TWE18743.1"/>
    <property type="molecule type" value="Genomic_DNA"/>
</dbReference>
<feature type="domain" description="DUF6531" evidence="3">
    <location>
        <begin position="110"/>
        <end position="177"/>
    </location>
</feature>
<dbReference type="InterPro" id="IPR045351">
    <property type="entry name" value="DUF6531"/>
</dbReference>
<dbReference type="Gene3D" id="2.180.10.10">
    <property type="entry name" value="RHS repeat-associated core"/>
    <property type="match status" value="3"/>
</dbReference>
<organism evidence="5 6">
    <name type="scientific">Kitasatospora atroaurantiaca</name>
    <dbReference type="NCBI Taxonomy" id="285545"/>
    <lineage>
        <taxon>Bacteria</taxon>
        <taxon>Bacillati</taxon>
        <taxon>Actinomycetota</taxon>
        <taxon>Actinomycetes</taxon>
        <taxon>Kitasatosporales</taxon>
        <taxon>Streptomycetaceae</taxon>
        <taxon>Kitasatospora</taxon>
    </lineage>
</organism>
<evidence type="ECO:0000313" key="5">
    <source>
        <dbReference type="EMBL" id="TWE18743.1"/>
    </source>
</evidence>
<feature type="compositionally biased region" description="Gly residues" evidence="2">
    <location>
        <begin position="62"/>
        <end position="79"/>
    </location>
</feature>
<feature type="region of interest" description="Disordered" evidence="2">
    <location>
        <begin position="1111"/>
        <end position="1157"/>
    </location>
</feature>
<dbReference type="RefSeq" id="WP_145792149.1">
    <property type="nucleotide sequence ID" value="NZ_BAAABR010000031.1"/>
</dbReference>
<feature type="compositionally biased region" description="Basic and acidic residues" evidence="2">
    <location>
        <begin position="1141"/>
        <end position="1157"/>
    </location>
</feature>
<evidence type="ECO:0000256" key="1">
    <source>
        <dbReference type="ARBA" id="ARBA00022737"/>
    </source>
</evidence>
<keyword evidence="1" id="KW-0677">Repeat</keyword>
<evidence type="ECO:0000259" key="3">
    <source>
        <dbReference type="Pfam" id="PF20148"/>
    </source>
</evidence>
<keyword evidence="6" id="KW-1185">Reference proteome</keyword>
<evidence type="ECO:0000313" key="6">
    <source>
        <dbReference type="Proteomes" id="UP000318416"/>
    </source>
</evidence>
<proteinExistence type="predicted"/>
<dbReference type="Pfam" id="PF25023">
    <property type="entry name" value="TEN_YD-shell"/>
    <property type="match status" value="2"/>
</dbReference>
<feature type="compositionally biased region" description="Basic and acidic residues" evidence="2">
    <location>
        <begin position="88"/>
        <end position="104"/>
    </location>
</feature>